<dbReference type="EMBL" id="JACAZI010000019">
    <property type="protein sequence ID" value="KAF7340322.1"/>
    <property type="molecule type" value="Genomic_DNA"/>
</dbReference>
<evidence type="ECO:0000256" key="1">
    <source>
        <dbReference type="SAM" id="SignalP"/>
    </source>
</evidence>
<name>A0A8H6XFX1_9AGAR</name>
<reference evidence="2" key="1">
    <citation type="submission" date="2020-05" db="EMBL/GenBank/DDBJ databases">
        <title>Mycena genomes resolve the evolution of fungal bioluminescence.</title>
        <authorList>
            <person name="Tsai I.J."/>
        </authorList>
    </citation>
    <scope>NUCLEOTIDE SEQUENCE</scope>
    <source>
        <strain evidence="2">CCC161011</strain>
    </source>
</reference>
<dbReference type="OrthoDB" id="10010954at2759"/>
<keyword evidence="3" id="KW-1185">Reference proteome</keyword>
<gene>
    <name evidence="2" type="ORF">MVEN_01951300</name>
</gene>
<feature type="chain" id="PRO_5034339467" evidence="1">
    <location>
        <begin position="19"/>
        <end position="295"/>
    </location>
</feature>
<organism evidence="2 3">
    <name type="scientific">Mycena venus</name>
    <dbReference type="NCBI Taxonomy" id="2733690"/>
    <lineage>
        <taxon>Eukaryota</taxon>
        <taxon>Fungi</taxon>
        <taxon>Dikarya</taxon>
        <taxon>Basidiomycota</taxon>
        <taxon>Agaricomycotina</taxon>
        <taxon>Agaricomycetes</taxon>
        <taxon>Agaricomycetidae</taxon>
        <taxon>Agaricales</taxon>
        <taxon>Marasmiineae</taxon>
        <taxon>Mycenaceae</taxon>
        <taxon>Mycena</taxon>
    </lineage>
</organism>
<evidence type="ECO:0000313" key="2">
    <source>
        <dbReference type="EMBL" id="KAF7340322.1"/>
    </source>
</evidence>
<evidence type="ECO:0000313" key="3">
    <source>
        <dbReference type="Proteomes" id="UP000620124"/>
    </source>
</evidence>
<feature type="signal peptide" evidence="1">
    <location>
        <begin position="1"/>
        <end position="18"/>
    </location>
</feature>
<accession>A0A8H6XFX1</accession>
<protein>
    <submittedName>
        <fullName evidence="2">Secreted protein</fullName>
    </submittedName>
</protein>
<proteinExistence type="predicted"/>
<dbReference type="AlphaFoldDB" id="A0A8H6XFX1"/>
<dbReference type="Proteomes" id="UP000620124">
    <property type="component" value="Unassembled WGS sequence"/>
</dbReference>
<comment type="caution">
    <text evidence="2">The sequence shown here is derived from an EMBL/GenBank/DDBJ whole genome shotgun (WGS) entry which is preliminary data.</text>
</comment>
<sequence length="295" mass="32531">MRFYFYAVSLALVGPALAAPTLQQMLGFLQQFNTDFSYPRNVEVAKSINYTGFSEDIVGRVDVTETFIGRELNTEYLFGLFASLSTGTSTPLLGVPLNGTLVDLVVENNLIIATTLRDFNWTVAIVPTLWQLKFLFDDEGLVTQYDAILYRSSALFASIWPKVAKAVIKELNLPPNTSDTVALQTRAALDVCSAHESYCLGDNQQYNSTKDCMDFVLNTIPLGEVWQGGQNTAFCRYIHTPMLSLRPAVHCPHVGPSGGGMCIEHTYESMVQEMPFLQSFSALPDNLTLADLGLA</sequence>
<keyword evidence="1" id="KW-0732">Signal</keyword>